<dbReference type="KEGG" id="hhl:Halha_1091"/>
<dbReference type="RefSeq" id="WP_015326770.1">
    <property type="nucleotide sequence ID" value="NC_019978.1"/>
</dbReference>
<gene>
    <name evidence="1" type="ordered locus">Halha_1091</name>
</gene>
<protein>
    <submittedName>
        <fullName evidence="1">Uncharacterized protein</fullName>
    </submittedName>
</protein>
<evidence type="ECO:0000313" key="1">
    <source>
        <dbReference type="EMBL" id="AGB41045.1"/>
    </source>
</evidence>
<dbReference type="AlphaFoldDB" id="L0K919"/>
<dbReference type="STRING" id="748449.Halha_1091"/>
<dbReference type="HOGENOM" id="CLU_1451434_0_0_9"/>
<proteinExistence type="predicted"/>
<dbReference type="eggNOG" id="ENOG5033GVF">
    <property type="taxonomic scope" value="Bacteria"/>
</dbReference>
<reference evidence="2" key="1">
    <citation type="submission" date="2012-02" db="EMBL/GenBank/DDBJ databases">
        <title>The complete genome of Halobacteroides halobius DSM 5150.</title>
        <authorList>
            <person name="Lucas S."/>
            <person name="Copeland A."/>
            <person name="Lapidus A."/>
            <person name="Glavina del Rio T."/>
            <person name="Dalin E."/>
            <person name="Tice H."/>
            <person name="Bruce D."/>
            <person name="Goodwin L."/>
            <person name="Pitluck S."/>
            <person name="Peters L."/>
            <person name="Mikhailova N."/>
            <person name="Gu W."/>
            <person name="Kyrpides N."/>
            <person name="Mavromatis K."/>
            <person name="Ivanova N."/>
            <person name="Brettin T."/>
            <person name="Detter J.C."/>
            <person name="Han C."/>
            <person name="Larimer F."/>
            <person name="Land M."/>
            <person name="Hauser L."/>
            <person name="Markowitz V."/>
            <person name="Cheng J.-F."/>
            <person name="Hugenholtz P."/>
            <person name="Woyke T."/>
            <person name="Wu D."/>
            <person name="Tindall B."/>
            <person name="Pomrenke H."/>
            <person name="Brambilla E."/>
            <person name="Klenk H.-P."/>
            <person name="Eisen J.A."/>
        </authorList>
    </citation>
    <scope>NUCLEOTIDE SEQUENCE [LARGE SCALE GENOMIC DNA]</scope>
    <source>
        <strain evidence="2">ATCC 35273 / DSM 5150 / MD-1</strain>
    </source>
</reference>
<dbReference type="Proteomes" id="UP000010880">
    <property type="component" value="Chromosome"/>
</dbReference>
<accession>L0K919</accession>
<organism evidence="1 2">
    <name type="scientific">Halobacteroides halobius (strain ATCC 35273 / DSM 5150 / MD-1)</name>
    <dbReference type="NCBI Taxonomy" id="748449"/>
    <lineage>
        <taxon>Bacteria</taxon>
        <taxon>Bacillati</taxon>
        <taxon>Bacillota</taxon>
        <taxon>Clostridia</taxon>
        <taxon>Halanaerobiales</taxon>
        <taxon>Halobacteroidaceae</taxon>
        <taxon>Halobacteroides</taxon>
    </lineage>
</organism>
<evidence type="ECO:0000313" key="2">
    <source>
        <dbReference type="Proteomes" id="UP000010880"/>
    </source>
</evidence>
<keyword evidence="2" id="KW-1185">Reference proteome</keyword>
<name>L0K919_HALHC</name>
<dbReference type="EMBL" id="CP003359">
    <property type="protein sequence ID" value="AGB41045.1"/>
    <property type="molecule type" value="Genomic_DNA"/>
</dbReference>
<dbReference type="OrthoDB" id="1952868at2"/>
<sequence length="166" mass="19746">MGTMTAQILVGRAHPNHGGINPSHYLFLSEALTLVPQNIFPEEVEDQRRITWIPTRENILEDALLMIGLYVLEDERLLELAHEYFTDFSADRIELHNDIDEDKLEELYQECRKLDYQYKIVINDFDDGRLHHKVLEEYSMDVNLCTPDYKRWYSRWQDEVRTEGTL</sequence>